<dbReference type="UniPathway" id="UPA00916">
    <property type="reaction ID" value="UER00889"/>
</dbReference>
<evidence type="ECO:0000256" key="9">
    <source>
        <dbReference type="HAMAP-Rule" id="MF_03215"/>
    </source>
</evidence>
<feature type="binding site" evidence="9">
    <location>
        <position position="368"/>
    </location>
    <ligand>
        <name>K(+)</name>
        <dbReference type="ChEBI" id="CHEBI:29103"/>
    </ligand>
</feature>
<dbReference type="OMA" id="DIVLIQQ"/>
<keyword evidence="3 9" id="KW-0547">Nucleotide-binding</keyword>
<keyword evidence="2 9" id="KW-0479">Metal-binding</keyword>
<dbReference type="VEuPathDB" id="FungiDB:CIMG_06461"/>
<feature type="binding site" evidence="9">
    <location>
        <begin position="308"/>
        <end position="309"/>
    </location>
    <ligand>
        <name>ATP</name>
        <dbReference type="ChEBI" id="CHEBI:30616"/>
    </ligand>
</feature>
<keyword evidence="1 9" id="KW-0808">Transferase</keyword>
<dbReference type="GO" id="GO:0019303">
    <property type="term" value="P:D-ribose catabolic process"/>
    <property type="evidence" value="ECO:0007669"/>
    <property type="project" value="UniProtKB-UniRule"/>
</dbReference>
<comment type="function">
    <text evidence="9">Catalyzes the phosphorylation of ribose at O-5 in a reaction requiring ATP and magnesium. The resulting D-ribose-5-phosphate can then be used either for sythesis of nucleotides, histidine, and tryptophan, or as a component of the pentose phosphate pathway.</text>
</comment>
<keyword evidence="4 9" id="KW-0418">Kinase</keyword>
<evidence type="ECO:0000256" key="1">
    <source>
        <dbReference type="ARBA" id="ARBA00022679"/>
    </source>
</evidence>
<dbReference type="FunFam" id="3.40.1190.20:FF:000045">
    <property type="entry name" value="Ribokinase"/>
    <property type="match status" value="1"/>
</dbReference>
<protein>
    <recommendedName>
        <fullName evidence="9">Ribokinase</fullName>
        <shortName evidence="9">RK</shortName>
        <ecNumber evidence="9">2.7.1.15</ecNumber>
    </recommendedName>
</protein>
<evidence type="ECO:0000313" key="11">
    <source>
        <dbReference type="EMBL" id="EAS30982.1"/>
    </source>
</evidence>
<feature type="binding site" evidence="9">
    <location>
        <position position="222"/>
    </location>
    <ligand>
        <name>ATP</name>
        <dbReference type="ChEBI" id="CHEBI:30616"/>
    </ligand>
</feature>
<dbReference type="RefSeq" id="XP_001242565.1">
    <property type="nucleotide sequence ID" value="XM_001242564.2"/>
</dbReference>
<evidence type="ECO:0000313" key="12">
    <source>
        <dbReference type="Proteomes" id="UP000001261"/>
    </source>
</evidence>
<dbReference type="GO" id="GO:0005737">
    <property type="term" value="C:cytoplasm"/>
    <property type="evidence" value="ECO:0007669"/>
    <property type="project" value="UniProtKB-SubCell"/>
</dbReference>
<dbReference type="Gene3D" id="3.40.1190.20">
    <property type="match status" value="1"/>
</dbReference>
<feature type="binding site" evidence="9">
    <location>
        <begin position="262"/>
        <end position="267"/>
    </location>
    <ligand>
        <name>ATP</name>
        <dbReference type="ChEBI" id="CHEBI:30616"/>
    </ligand>
</feature>
<evidence type="ECO:0000256" key="2">
    <source>
        <dbReference type="ARBA" id="ARBA00022723"/>
    </source>
</evidence>
<comment type="activity regulation">
    <text evidence="9">Activated by a monovalent cation that binds near, but not in, the active site. The most likely occupant of the site in vivo is potassium. Ion binding induces a conformational change that may alter substrate affinity.</text>
</comment>
<dbReference type="GO" id="GO:0046872">
    <property type="term" value="F:metal ion binding"/>
    <property type="evidence" value="ECO:0007669"/>
    <property type="project" value="UniProtKB-KW"/>
</dbReference>
<keyword evidence="7 9" id="KW-0630">Potassium</keyword>
<evidence type="ECO:0000256" key="3">
    <source>
        <dbReference type="ARBA" id="ARBA00022741"/>
    </source>
</evidence>
<comment type="subunit">
    <text evidence="9">Homodimer.</text>
</comment>
<evidence type="ECO:0000256" key="6">
    <source>
        <dbReference type="ARBA" id="ARBA00022842"/>
    </source>
</evidence>
<dbReference type="PANTHER" id="PTHR10584:SF166">
    <property type="entry name" value="RIBOKINASE"/>
    <property type="match status" value="1"/>
</dbReference>
<sequence>MPARIRVIGSLNADMVTVTPRFPGPGETLTATSFNTSAGGKGANQAVACGRLSRSQPRSSTSDTQDEEIYVEMIGAVGRQDSYFSTLLKPTLEQSGVDIARIREVDGVHTGIAVIVVDSSAGGENRILLSPGANYAGMQPTADLFDSVLSPPRPDVVVVQAEIPLTTVVEVLRRAGRQKEQLRKEGIKGVDGAVEVVFNPAPAPAGGLPTDVYAAIDHLIMNETECDLMAPKELRDISEPEERRGQIANHFHSLGVRYVIVTLGSEGVWYSAADVGSKAQDDVKTWIRCINHIPAAKVEKVVDTTGAGDTFVGGYSVQVARWREQRRLLGKANECLTDDERRERYHKGIEEAIRWAVRASAQCVQRQGAMDSIPWKGEI</sequence>
<feature type="binding site" evidence="9">
    <location>
        <position position="162"/>
    </location>
    <ligand>
        <name>substrate</name>
    </ligand>
</feature>
<keyword evidence="6 9" id="KW-0460">Magnesium</keyword>
<dbReference type="CDD" id="cd01174">
    <property type="entry name" value="ribokinase"/>
    <property type="match status" value="1"/>
</dbReference>
<keyword evidence="9" id="KW-0539">Nucleus</keyword>
<dbReference type="HAMAP" id="MF_01987">
    <property type="entry name" value="Ribokinase"/>
    <property type="match status" value="1"/>
</dbReference>
<feature type="binding site" evidence="9">
    <location>
        <position position="363"/>
    </location>
    <ligand>
        <name>K(+)</name>
        <dbReference type="ChEBI" id="CHEBI:29103"/>
    </ligand>
</feature>
<comment type="pathway">
    <text evidence="9">Carbohydrate metabolism; D-ribose degradation; D-ribose 5-phosphate from beta-D-ribopyranose: step 2/2.</text>
</comment>
<dbReference type="EMBL" id="GG704912">
    <property type="protein sequence ID" value="EAS30982.1"/>
    <property type="molecule type" value="Genomic_DNA"/>
</dbReference>
<dbReference type="GO" id="GO:0004747">
    <property type="term" value="F:ribokinase activity"/>
    <property type="evidence" value="ECO:0007669"/>
    <property type="project" value="UniProtKB-UniRule"/>
</dbReference>
<dbReference type="AlphaFoldDB" id="A0A0E1RW03"/>
<gene>
    <name evidence="11" type="ORF">CIMG_06461</name>
</gene>
<dbReference type="Pfam" id="PF00294">
    <property type="entry name" value="PfkB"/>
    <property type="match status" value="1"/>
</dbReference>
<comment type="cofactor">
    <cofactor evidence="9">
        <name>Mg(2+)</name>
        <dbReference type="ChEBI" id="CHEBI:18420"/>
    </cofactor>
    <text evidence="9">Requires a divalent cation, most likely magnesium in vivo, as an electrophilic catalyst to aid phosphoryl group transfer. It is the chelate of the metal and the nucleotide that is the actual substrate.</text>
</comment>
<dbReference type="PANTHER" id="PTHR10584">
    <property type="entry name" value="SUGAR KINASE"/>
    <property type="match status" value="1"/>
</dbReference>
<dbReference type="KEGG" id="cim:CIMG_06461"/>
<evidence type="ECO:0000256" key="7">
    <source>
        <dbReference type="ARBA" id="ARBA00022958"/>
    </source>
</evidence>
<evidence type="ECO:0000256" key="8">
    <source>
        <dbReference type="ARBA" id="ARBA00023277"/>
    </source>
</evidence>
<comment type="catalytic activity">
    <reaction evidence="9">
        <text>D-ribose + ATP = D-ribose 5-phosphate + ADP + H(+)</text>
        <dbReference type="Rhea" id="RHEA:13697"/>
        <dbReference type="ChEBI" id="CHEBI:15378"/>
        <dbReference type="ChEBI" id="CHEBI:30616"/>
        <dbReference type="ChEBI" id="CHEBI:47013"/>
        <dbReference type="ChEBI" id="CHEBI:78346"/>
        <dbReference type="ChEBI" id="CHEBI:456216"/>
        <dbReference type="EC" id="2.7.1.15"/>
    </reaction>
</comment>
<dbReference type="InParanoid" id="A0A0E1RW03"/>
<feature type="binding site" evidence="9">
    <location>
        <position position="309"/>
    </location>
    <ligand>
        <name>substrate</name>
    </ligand>
</feature>
<organism evidence="11 12">
    <name type="scientific">Coccidioides immitis (strain RS)</name>
    <name type="common">Valley fever fungus</name>
    <dbReference type="NCBI Taxonomy" id="246410"/>
    <lineage>
        <taxon>Eukaryota</taxon>
        <taxon>Fungi</taxon>
        <taxon>Dikarya</taxon>
        <taxon>Ascomycota</taxon>
        <taxon>Pezizomycotina</taxon>
        <taxon>Eurotiomycetes</taxon>
        <taxon>Eurotiomycetidae</taxon>
        <taxon>Onygenales</taxon>
        <taxon>Onygenaceae</taxon>
        <taxon>Coccidioides</taxon>
    </lineage>
</organism>
<comment type="caution">
    <text evidence="9">Lacks conserved residue(s) required for the propagation of feature annotation.</text>
</comment>
<feature type="domain" description="Carbohydrate kinase PfkB" evidence="10">
    <location>
        <begin position="4"/>
        <end position="375"/>
    </location>
</feature>
<keyword evidence="8 9" id="KW-0119">Carbohydrate metabolism</keyword>
<evidence type="ECO:0000259" key="10">
    <source>
        <dbReference type="Pfam" id="PF00294"/>
    </source>
</evidence>
<feature type="binding site" evidence="9">
    <location>
        <position position="366"/>
    </location>
    <ligand>
        <name>K(+)</name>
        <dbReference type="ChEBI" id="CHEBI:29103"/>
    </ligand>
</feature>
<dbReference type="PRINTS" id="PR00990">
    <property type="entry name" value="RIBOKINASE"/>
</dbReference>
<feature type="binding site" evidence="9">
    <location>
        <position position="372"/>
    </location>
    <ligand>
        <name>K(+)</name>
        <dbReference type="ChEBI" id="CHEBI:29103"/>
    </ligand>
</feature>
<accession>A0A0E1RW03</accession>
<dbReference type="GeneID" id="4560792"/>
<evidence type="ECO:0000256" key="5">
    <source>
        <dbReference type="ARBA" id="ARBA00022840"/>
    </source>
</evidence>
<feature type="binding site" evidence="9">
    <location>
        <position position="303"/>
    </location>
    <ligand>
        <name>K(+)</name>
        <dbReference type="ChEBI" id="CHEBI:29103"/>
    </ligand>
</feature>
<dbReference type="Proteomes" id="UP000001261">
    <property type="component" value="Unassembled WGS sequence"/>
</dbReference>
<keyword evidence="9" id="KW-0963">Cytoplasm</keyword>
<dbReference type="OrthoDB" id="415590at2759"/>
<keyword evidence="12" id="KW-1185">Reference proteome</keyword>
<feature type="binding site" evidence="9">
    <location>
        <begin position="40"/>
        <end position="44"/>
    </location>
    <ligand>
        <name>substrate</name>
    </ligand>
</feature>
<dbReference type="STRING" id="246410.A0A0E1RW03"/>
<keyword evidence="5 9" id="KW-0067">ATP-binding</keyword>
<dbReference type="InterPro" id="IPR011611">
    <property type="entry name" value="PfkB_dom"/>
</dbReference>
<feature type="binding site" evidence="9">
    <location>
        <begin position="12"/>
        <end position="14"/>
    </location>
    <ligand>
        <name>substrate</name>
    </ligand>
</feature>
<dbReference type="EC" id="2.7.1.15" evidence="9"/>
<dbReference type="InterPro" id="IPR011877">
    <property type="entry name" value="Ribokinase"/>
</dbReference>
<dbReference type="InterPro" id="IPR002139">
    <property type="entry name" value="Ribo/fructo_kinase"/>
</dbReference>
<evidence type="ECO:0000256" key="4">
    <source>
        <dbReference type="ARBA" id="ARBA00022777"/>
    </source>
</evidence>
<reference evidence="12" key="1">
    <citation type="journal article" date="2009" name="Genome Res.">
        <title>Comparative genomic analyses of the human fungal pathogens Coccidioides and their relatives.</title>
        <authorList>
            <person name="Sharpton T.J."/>
            <person name="Stajich J.E."/>
            <person name="Rounsley S.D."/>
            <person name="Gardner M.J."/>
            <person name="Wortman J.R."/>
            <person name="Jordar V.S."/>
            <person name="Maiti R."/>
            <person name="Kodira C.D."/>
            <person name="Neafsey D.E."/>
            <person name="Zeng Q."/>
            <person name="Hung C.-Y."/>
            <person name="McMahan C."/>
            <person name="Muszewska A."/>
            <person name="Grynberg M."/>
            <person name="Mandel M.A."/>
            <person name="Kellner E.M."/>
            <person name="Barker B.M."/>
            <person name="Galgiani J.N."/>
            <person name="Orbach M.J."/>
            <person name="Kirkland T.N."/>
            <person name="Cole G.T."/>
            <person name="Henn M.R."/>
            <person name="Birren B.W."/>
            <person name="Taylor J.W."/>
        </authorList>
    </citation>
    <scope>NUCLEOTIDE SEQUENCE [LARGE SCALE GENOMIC DNA]</scope>
    <source>
        <strain evidence="12">RS</strain>
    </source>
</reference>
<feature type="active site" description="Proton acceptor" evidence="9">
    <location>
        <position position="309"/>
    </location>
</feature>
<feature type="binding site" evidence="9">
    <location>
        <position position="305"/>
    </location>
    <ligand>
        <name>K(+)</name>
        <dbReference type="ChEBI" id="CHEBI:29103"/>
    </ligand>
</feature>
<dbReference type="GO" id="GO:0005524">
    <property type="term" value="F:ATP binding"/>
    <property type="evidence" value="ECO:0007669"/>
    <property type="project" value="UniProtKB-UniRule"/>
</dbReference>
<proteinExistence type="inferred from homology"/>
<name>A0A0E1RW03_COCIM</name>
<comment type="similarity">
    <text evidence="9">Belongs to the carbohydrate kinase PfkB family. Ribokinase subfamily.</text>
</comment>
<dbReference type="GO" id="GO:0005634">
    <property type="term" value="C:nucleus"/>
    <property type="evidence" value="ECO:0007669"/>
    <property type="project" value="UniProtKB-SubCell"/>
</dbReference>
<dbReference type="SUPFAM" id="SSF53613">
    <property type="entry name" value="Ribokinase-like"/>
    <property type="match status" value="1"/>
</dbReference>
<dbReference type="InterPro" id="IPR029056">
    <property type="entry name" value="Ribokinase-like"/>
</dbReference>
<comment type="subcellular location">
    <subcellularLocation>
        <location evidence="9">Cytoplasm</location>
    </subcellularLocation>
    <subcellularLocation>
        <location evidence="9">Nucleus</location>
    </subcellularLocation>
</comment>
<dbReference type="FunCoup" id="A0A0E1RW03">
    <property type="interactions" value="1049"/>
</dbReference>
<reference evidence="12" key="2">
    <citation type="journal article" date="2010" name="Genome Res.">
        <title>Population genomic sequencing of Coccidioides fungi reveals recent hybridization and transposon control.</title>
        <authorList>
            <person name="Neafsey D.E."/>
            <person name="Barker B.M."/>
            <person name="Sharpton T.J."/>
            <person name="Stajich J.E."/>
            <person name="Park D.J."/>
            <person name="Whiston E."/>
            <person name="Hung C.-Y."/>
            <person name="McMahan C."/>
            <person name="White J."/>
            <person name="Sykes S."/>
            <person name="Heiman D."/>
            <person name="Young S."/>
            <person name="Zeng Q."/>
            <person name="Abouelleil A."/>
            <person name="Aftuck L."/>
            <person name="Bessette D."/>
            <person name="Brown A."/>
            <person name="FitzGerald M."/>
            <person name="Lui A."/>
            <person name="Macdonald J.P."/>
            <person name="Priest M."/>
            <person name="Orbach M.J."/>
            <person name="Galgiani J.N."/>
            <person name="Kirkland T.N."/>
            <person name="Cole G.T."/>
            <person name="Birren B.W."/>
            <person name="Henn M.R."/>
            <person name="Taylor J.W."/>
            <person name="Rounsley S.D."/>
        </authorList>
    </citation>
    <scope>GENOME REANNOTATION</scope>
    <source>
        <strain evidence="12">RS</strain>
    </source>
</reference>